<dbReference type="Proteomes" id="UP000765509">
    <property type="component" value="Unassembled WGS sequence"/>
</dbReference>
<protein>
    <submittedName>
        <fullName evidence="2">Uncharacterized protein</fullName>
    </submittedName>
</protein>
<keyword evidence="3" id="KW-1185">Reference proteome</keyword>
<feature type="region of interest" description="Disordered" evidence="1">
    <location>
        <begin position="1"/>
        <end position="78"/>
    </location>
</feature>
<dbReference type="AlphaFoldDB" id="A0A9Q3GKZ2"/>
<feature type="compositionally biased region" description="Polar residues" evidence="1">
    <location>
        <begin position="7"/>
        <end position="33"/>
    </location>
</feature>
<name>A0A9Q3GKZ2_9BASI</name>
<reference evidence="2" key="1">
    <citation type="submission" date="2021-03" db="EMBL/GenBank/DDBJ databases">
        <title>Draft genome sequence of rust myrtle Austropuccinia psidii MF-1, a brazilian biotype.</title>
        <authorList>
            <person name="Quecine M.C."/>
            <person name="Pachon D.M.R."/>
            <person name="Bonatelli M.L."/>
            <person name="Correr F.H."/>
            <person name="Franceschini L.M."/>
            <person name="Leite T.F."/>
            <person name="Margarido G.R.A."/>
            <person name="Almeida C.A."/>
            <person name="Ferrarezi J.A."/>
            <person name="Labate C.A."/>
        </authorList>
    </citation>
    <scope>NUCLEOTIDE SEQUENCE</scope>
    <source>
        <strain evidence="2">MF-1</strain>
    </source>
</reference>
<evidence type="ECO:0000256" key="1">
    <source>
        <dbReference type="SAM" id="MobiDB-lite"/>
    </source>
</evidence>
<comment type="caution">
    <text evidence="2">The sequence shown here is derived from an EMBL/GenBank/DDBJ whole genome shotgun (WGS) entry which is preliminary data.</text>
</comment>
<gene>
    <name evidence="2" type="ORF">O181_010559</name>
</gene>
<evidence type="ECO:0000313" key="2">
    <source>
        <dbReference type="EMBL" id="MBW0470844.1"/>
    </source>
</evidence>
<accession>A0A9Q3GKZ2</accession>
<organism evidence="2 3">
    <name type="scientific">Austropuccinia psidii MF-1</name>
    <dbReference type="NCBI Taxonomy" id="1389203"/>
    <lineage>
        <taxon>Eukaryota</taxon>
        <taxon>Fungi</taxon>
        <taxon>Dikarya</taxon>
        <taxon>Basidiomycota</taxon>
        <taxon>Pucciniomycotina</taxon>
        <taxon>Pucciniomycetes</taxon>
        <taxon>Pucciniales</taxon>
        <taxon>Sphaerophragmiaceae</taxon>
        <taxon>Austropuccinia</taxon>
    </lineage>
</organism>
<sequence length="122" mass="13665">MEEKRPSTTQASAKHSPNTQQQRFQCETAAASSEQRKRKGTSHKTLQEGLQNPKYSPGFHGKFIPDGQKNDGITEGGSKIKKSEIISDIFDGIPDLYEAINDIKIHVSERIYPFVTISKQMT</sequence>
<dbReference type="EMBL" id="AVOT02002564">
    <property type="protein sequence ID" value="MBW0470844.1"/>
    <property type="molecule type" value="Genomic_DNA"/>
</dbReference>
<evidence type="ECO:0000313" key="3">
    <source>
        <dbReference type="Proteomes" id="UP000765509"/>
    </source>
</evidence>
<proteinExistence type="predicted"/>